<dbReference type="Proteomes" id="UP000006039">
    <property type="component" value="Unassembled WGS sequence"/>
</dbReference>
<accession>J3P2M9</accession>
<keyword evidence="3" id="KW-1185">Reference proteome</keyword>
<dbReference type="HOGENOM" id="CLU_3068801_0_0_1"/>
<dbReference type="EnsemblFungi" id="EJT73921">
    <property type="protein sequence ID" value="EJT73921"/>
    <property type="gene ID" value="GGTG_07775"/>
</dbReference>
<dbReference type="GeneID" id="20348233"/>
<organism evidence="1">
    <name type="scientific">Gaeumannomyces tritici (strain R3-111a-1)</name>
    <name type="common">Wheat and barley take-all root rot fungus</name>
    <name type="synonym">Gaeumannomyces graminis var. tritici</name>
    <dbReference type="NCBI Taxonomy" id="644352"/>
    <lineage>
        <taxon>Eukaryota</taxon>
        <taxon>Fungi</taxon>
        <taxon>Dikarya</taxon>
        <taxon>Ascomycota</taxon>
        <taxon>Pezizomycotina</taxon>
        <taxon>Sordariomycetes</taxon>
        <taxon>Sordariomycetidae</taxon>
        <taxon>Magnaporthales</taxon>
        <taxon>Magnaporthaceae</taxon>
        <taxon>Gaeumannomyces</taxon>
    </lineage>
</organism>
<reference evidence="2" key="5">
    <citation type="submission" date="2018-04" db="UniProtKB">
        <authorList>
            <consortium name="EnsemblFungi"/>
        </authorList>
    </citation>
    <scope>IDENTIFICATION</scope>
    <source>
        <strain evidence="2">R3-111a-1</strain>
    </source>
</reference>
<protein>
    <submittedName>
        <fullName evidence="1 2">Uncharacterized protein</fullName>
    </submittedName>
</protein>
<evidence type="ECO:0000313" key="3">
    <source>
        <dbReference type="Proteomes" id="UP000006039"/>
    </source>
</evidence>
<evidence type="ECO:0000313" key="2">
    <source>
        <dbReference type="EnsemblFungi" id="EJT73921"/>
    </source>
</evidence>
<evidence type="ECO:0000313" key="1">
    <source>
        <dbReference type="EMBL" id="EJT73921.1"/>
    </source>
</evidence>
<reference evidence="1" key="2">
    <citation type="submission" date="2010-07" db="EMBL/GenBank/DDBJ databases">
        <authorList>
            <consortium name="The Broad Institute Genome Sequencing Platform"/>
            <consortium name="Broad Institute Genome Sequencing Center for Infectious Disease"/>
            <person name="Ma L.-J."/>
            <person name="Dead R."/>
            <person name="Young S."/>
            <person name="Zeng Q."/>
            <person name="Koehrsen M."/>
            <person name="Alvarado L."/>
            <person name="Berlin A."/>
            <person name="Chapman S.B."/>
            <person name="Chen Z."/>
            <person name="Freedman E."/>
            <person name="Gellesch M."/>
            <person name="Goldberg J."/>
            <person name="Griggs A."/>
            <person name="Gujja S."/>
            <person name="Heilman E.R."/>
            <person name="Heiman D."/>
            <person name="Hepburn T."/>
            <person name="Howarth C."/>
            <person name="Jen D."/>
            <person name="Larson L."/>
            <person name="Mehta T."/>
            <person name="Neiman D."/>
            <person name="Pearson M."/>
            <person name="Roberts A."/>
            <person name="Saif S."/>
            <person name="Shea T."/>
            <person name="Shenoy N."/>
            <person name="Sisk P."/>
            <person name="Stolte C."/>
            <person name="Sykes S."/>
            <person name="Walk T."/>
            <person name="White J."/>
            <person name="Yandava C."/>
            <person name="Haas B."/>
            <person name="Nusbaum C."/>
            <person name="Birren B."/>
        </authorList>
    </citation>
    <scope>NUCLEOTIDE SEQUENCE</scope>
    <source>
        <strain evidence="1">R3-111a-1</strain>
    </source>
</reference>
<dbReference type="VEuPathDB" id="FungiDB:GGTG_07775"/>
<reference evidence="2" key="4">
    <citation type="journal article" date="2015" name="G3 (Bethesda)">
        <title>Genome sequences of three phytopathogenic species of the Magnaporthaceae family of fungi.</title>
        <authorList>
            <person name="Okagaki L.H."/>
            <person name="Nunes C.C."/>
            <person name="Sailsbery J."/>
            <person name="Clay B."/>
            <person name="Brown D."/>
            <person name="John T."/>
            <person name="Oh Y."/>
            <person name="Young N."/>
            <person name="Fitzgerald M."/>
            <person name="Haas B.J."/>
            <person name="Zeng Q."/>
            <person name="Young S."/>
            <person name="Adiconis X."/>
            <person name="Fan L."/>
            <person name="Levin J.Z."/>
            <person name="Mitchell T.K."/>
            <person name="Okubara P.A."/>
            <person name="Farman M.L."/>
            <person name="Kohn L.M."/>
            <person name="Birren B."/>
            <person name="Ma L.-J."/>
            <person name="Dean R.A."/>
        </authorList>
    </citation>
    <scope>NUCLEOTIDE SEQUENCE</scope>
    <source>
        <strain evidence="2">R3-111a-1</strain>
    </source>
</reference>
<reference evidence="1" key="3">
    <citation type="submission" date="2010-09" db="EMBL/GenBank/DDBJ databases">
        <title>Annotation of Gaeumannomyces graminis var. tritici R3-111a-1.</title>
        <authorList>
            <consortium name="The Broad Institute Genome Sequencing Platform"/>
            <person name="Ma L.-J."/>
            <person name="Dead R."/>
            <person name="Young S.K."/>
            <person name="Zeng Q."/>
            <person name="Gargeya S."/>
            <person name="Fitzgerald M."/>
            <person name="Haas B."/>
            <person name="Abouelleil A."/>
            <person name="Alvarado L."/>
            <person name="Arachchi H.M."/>
            <person name="Berlin A."/>
            <person name="Brown A."/>
            <person name="Chapman S.B."/>
            <person name="Chen Z."/>
            <person name="Dunbar C."/>
            <person name="Freedman E."/>
            <person name="Gearin G."/>
            <person name="Gellesch M."/>
            <person name="Goldberg J."/>
            <person name="Griggs A."/>
            <person name="Gujja S."/>
            <person name="Heiman D."/>
            <person name="Howarth C."/>
            <person name="Larson L."/>
            <person name="Lui A."/>
            <person name="MacDonald P.J.P."/>
            <person name="Mehta T."/>
            <person name="Montmayeur A."/>
            <person name="Murphy C."/>
            <person name="Neiman D."/>
            <person name="Pearson M."/>
            <person name="Priest M."/>
            <person name="Roberts A."/>
            <person name="Saif S."/>
            <person name="Shea T."/>
            <person name="Shenoy N."/>
            <person name="Sisk P."/>
            <person name="Stolte C."/>
            <person name="Sykes S."/>
            <person name="Yandava C."/>
            <person name="Wortman J."/>
            <person name="Nusbaum C."/>
            <person name="Birren B."/>
        </authorList>
    </citation>
    <scope>NUCLEOTIDE SEQUENCE</scope>
    <source>
        <strain evidence="1">R3-111a-1</strain>
    </source>
</reference>
<dbReference type="AlphaFoldDB" id="J3P2M9"/>
<sequence length="53" mass="5973">MVHGGMEDGGEREREVDNWIEVDAFGFHCPSKAPSVISLVLCDDYTVEMTNER</sequence>
<gene>
    <name evidence="2" type="primary">20348233</name>
    <name evidence="1" type="ORF">GGTG_07775</name>
</gene>
<proteinExistence type="predicted"/>
<dbReference type="EMBL" id="GL385398">
    <property type="protein sequence ID" value="EJT73921.1"/>
    <property type="molecule type" value="Genomic_DNA"/>
</dbReference>
<reference evidence="3" key="1">
    <citation type="submission" date="2010-07" db="EMBL/GenBank/DDBJ databases">
        <title>The genome sequence of Gaeumannomyces graminis var. tritici strain R3-111a-1.</title>
        <authorList>
            <consortium name="The Broad Institute Genome Sequencing Platform"/>
            <person name="Ma L.-J."/>
            <person name="Dead R."/>
            <person name="Young S."/>
            <person name="Zeng Q."/>
            <person name="Koehrsen M."/>
            <person name="Alvarado L."/>
            <person name="Berlin A."/>
            <person name="Chapman S.B."/>
            <person name="Chen Z."/>
            <person name="Freedman E."/>
            <person name="Gellesch M."/>
            <person name="Goldberg J."/>
            <person name="Griggs A."/>
            <person name="Gujja S."/>
            <person name="Heilman E.R."/>
            <person name="Heiman D."/>
            <person name="Hepburn T."/>
            <person name="Howarth C."/>
            <person name="Jen D."/>
            <person name="Larson L."/>
            <person name="Mehta T."/>
            <person name="Neiman D."/>
            <person name="Pearson M."/>
            <person name="Roberts A."/>
            <person name="Saif S."/>
            <person name="Shea T."/>
            <person name="Shenoy N."/>
            <person name="Sisk P."/>
            <person name="Stolte C."/>
            <person name="Sykes S."/>
            <person name="Walk T."/>
            <person name="White J."/>
            <person name="Yandava C."/>
            <person name="Haas B."/>
            <person name="Nusbaum C."/>
            <person name="Birren B."/>
        </authorList>
    </citation>
    <scope>NUCLEOTIDE SEQUENCE [LARGE SCALE GENOMIC DNA]</scope>
    <source>
        <strain evidence="3">R3-111a-1</strain>
    </source>
</reference>
<dbReference type="RefSeq" id="XP_009223865.1">
    <property type="nucleotide sequence ID" value="XM_009225601.1"/>
</dbReference>
<name>J3P2M9_GAET3</name>